<dbReference type="EMBL" id="GL945490">
    <property type="protein sequence ID" value="EGN94023.1"/>
    <property type="molecule type" value="Genomic_DNA"/>
</dbReference>
<keyword evidence="4" id="KW-1185">Reference proteome</keyword>
<evidence type="ECO:0000256" key="1">
    <source>
        <dbReference type="SAM" id="MobiDB-lite"/>
    </source>
</evidence>
<feature type="region of interest" description="Disordered" evidence="1">
    <location>
        <begin position="1"/>
        <end position="61"/>
    </location>
</feature>
<name>F8QD08_SERL3</name>
<dbReference type="AlphaFoldDB" id="F8QD08"/>
<feature type="domain" description="BBC1/AIM3 cysteine proteinase-fold" evidence="2">
    <location>
        <begin position="64"/>
        <end position="230"/>
    </location>
</feature>
<dbReference type="InParanoid" id="F8QD08"/>
<dbReference type="Pfam" id="PF25459">
    <property type="entry name" value="AIM3_BBC1_C"/>
    <property type="match status" value="1"/>
</dbReference>
<evidence type="ECO:0000313" key="4">
    <source>
        <dbReference type="Proteomes" id="UP000008063"/>
    </source>
</evidence>
<reference evidence="4" key="1">
    <citation type="journal article" date="2011" name="Science">
        <title>The plant cell wall-decomposing machinery underlies the functional diversity of forest fungi.</title>
        <authorList>
            <person name="Eastwood D.C."/>
            <person name="Floudas D."/>
            <person name="Binder M."/>
            <person name="Majcherczyk A."/>
            <person name="Schneider P."/>
            <person name="Aerts A."/>
            <person name="Asiegbu F.O."/>
            <person name="Baker S.E."/>
            <person name="Barry K."/>
            <person name="Bendiksby M."/>
            <person name="Blumentritt M."/>
            <person name="Coutinho P.M."/>
            <person name="Cullen D."/>
            <person name="de Vries R.P."/>
            <person name="Gathman A."/>
            <person name="Goodell B."/>
            <person name="Henrissat B."/>
            <person name="Ihrmark K."/>
            <person name="Kauserud H."/>
            <person name="Kohler A."/>
            <person name="LaButti K."/>
            <person name="Lapidus A."/>
            <person name="Lavin J.L."/>
            <person name="Lee Y.-H."/>
            <person name="Lindquist E."/>
            <person name="Lilly W."/>
            <person name="Lucas S."/>
            <person name="Morin E."/>
            <person name="Murat C."/>
            <person name="Oguiza J.A."/>
            <person name="Park J."/>
            <person name="Pisabarro A.G."/>
            <person name="Riley R."/>
            <person name="Rosling A."/>
            <person name="Salamov A."/>
            <person name="Schmidt O."/>
            <person name="Schmutz J."/>
            <person name="Skrede I."/>
            <person name="Stenlid J."/>
            <person name="Wiebenga A."/>
            <person name="Xie X."/>
            <person name="Kuees U."/>
            <person name="Hibbett D.S."/>
            <person name="Hoffmeister D."/>
            <person name="Hoegberg N."/>
            <person name="Martin F."/>
            <person name="Grigoriev I.V."/>
            <person name="Watkinson S.C."/>
        </authorList>
    </citation>
    <scope>NUCLEOTIDE SEQUENCE [LARGE SCALE GENOMIC DNA]</scope>
    <source>
        <strain evidence="4">strain S7.3</strain>
    </source>
</reference>
<dbReference type="eggNOG" id="ENOG502R16K">
    <property type="taxonomic scope" value="Eukaryota"/>
</dbReference>
<accession>F8QD08</accession>
<dbReference type="STRING" id="936435.F8QD08"/>
<dbReference type="OrthoDB" id="207120at2759"/>
<sequence length="231" mass="25012">MMSSSQWVLPSIPSASLDLGLGSSNEFSEESSTDTPPPPPRSTRPVSRPSSQLPPAHPPSVQKAAIEAQLSSEDLMAVWGKVGVHICEAATMLHEKSKKSLIGDGSFMGFVMAVLHGVPNAMQPSGMDFGHIVYAQTSSAVQRRMSEILPGDIIALYDAKFKGHKGLQTYHQSVGVGEPLVGVINEFETKKSKVRVFQANQHVGQQTVESVSYRLEDMKSGHVKIFRVLES</sequence>
<gene>
    <name evidence="3" type="ORF">SERLA73DRAFT_115502</name>
</gene>
<proteinExistence type="predicted"/>
<evidence type="ECO:0000313" key="3">
    <source>
        <dbReference type="EMBL" id="EGN94023.1"/>
    </source>
</evidence>
<dbReference type="Proteomes" id="UP000008063">
    <property type="component" value="Unassembled WGS sequence"/>
</dbReference>
<dbReference type="OMA" id="ASWSEAM"/>
<protein>
    <recommendedName>
        <fullName evidence="2">BBC1/AIM3 cysteine proteinase-fold domain-containing protein</fullName>
    </recommendedName>
</protein>
<evidence type="ECO:0000259" key="2">
    <source>
        <dbReference type="Pfam" id="PF25459"/>
    </source>
</evidence>
<dbReference type="InterPro" id="IPR057402">
    <property type="entry name" value="AIM3_BBC1_C"/>
</dbReference>
<organism evidence="4">
    <name type="scientific">Serpula lacrymans var. lacrymans (strain S7.3)</name>
    <name type="common">Dry rot fungus</name>
    <dbReference type="NCBI Taxonomy" id="936435"/>
    <lineage>
        <taxon>Eukaryota</taxon>
        <taxon>Fungi</taxon>
        <taxon>Dikarya</taxon>
        <taxon>Basidiomycota</taxon>
        <taxon>Agaricomycotina</taxon>
        <taxon>Agaricomycetes</taxon>
        <taxon>Agaricomycetidae</taxon>
        <taxon>Boletales</taxon>
        <taxon>Coniophorineae</taxon>
        <taxon>Serpulaceae</taxon>
        <taxon>Serpula</taxon>
    </lineage>
</organism>
<dbReference type="HOGENOM" id="CLU_080462_0_0_1"/>